<reference evidence="1 2" key="1">
    <citation type="journal article" date="2013" name="Genome Announc.">
        <title>Draft Genome Sequences of Helicobacter pylori Strains Isolated from Regions of Low and High Gastric Cancer Risk in Colombia.</title>
        <authorList>
            <person name="Sheh A."/>
            <person name="Piazuelo M.B."/>
            <person name="Wilson K.T."/>
            <person name="Correa P."/>
            <person name="Fox J.G."/>
        </authorList>
    </citation>
    <scope>NUCLEOTIDE SEQUENCE [LARGE SCALE GENOMIC DNA]</scope>
    <source>
        <strain evidence="1 2">PZ5056</strain>
    </source>
</reference>
<accession>T2SR13</accession>
<gene>
    <name evidence="1" type="ORF">L933_09410</name>
</gene>
<evidence type="ECO:0000313" key="1">
    <source>
        <dbReference type="EMBL" id="EQD95131.1"/>
    </source>
</evidence>
<dbReference type="AlphaFoldDB" id="T2SR13"/>
<dbReference type="Proteomes" id="UP000015834">
    <property type="component" value="Unassembled WGS sequence"/>
</dbReference>
<proteinExistence type="predicted"/>
<evidence type="ECO:0000313" key="2">
    <source>
        <dbReference type="Proteomes" id="UP000015834"/>
    </source>
</evidence>
<name>T2SR13_HELPX</name>
<organism evidence="1 2">
    <name type="scientific">Helicobacter pylori PZ5056</name>
    <dbReference type="NCBI Taxonomy" id="1337393"/>
    <lineage>
        <taxon>Bacteria</taxon>
        <taxon>Pseudomonadati</taxon>
        <taxon>Campylobacterota</taxon>
        <taxon>Epsilonproteobacteria</taxon>
        <taxon>Campylobacterales</taxon>
        <taxon>Helicobacteraceae</taxon>
        <taxon>Helicobacter</taxon>
    </lineage>
</organism>
<protein>
    <submittedName>
        <fullName evidence="1">Uncharacterized protein</fullName>
    </submittedName>
</protein>
<sequence>MGCFSTICCKGLTLGVGGFLVVMRFLTFKDFCKDF</sequence>
<dbReference type="EMBL" id="ASYU01000279">
    <property type="protein sequence ID" value="EQD95131.1"/>
    <property type="molecule type" value="Genomic_DNA"/>
</dbReference>
<comment type="caution">
    <text evidence="1">The sequence shown here is derived from an EMBL/GenBank/DDBJ whole genome shotgun (WGS) entry which is preliminary data.</text>
</comment>